<name>A0ABN9WPM9_9DINO</name>
<evidence type="ECO:0000313" key="4">
    <source>
        <dbReference type="Proteomes" id="UP001189429"/>
    </source>
</evidence>
<gene>
    <name evidence="3" type="ORF">PCOR1329_LOCUS69384</name>
</gene>
<reference evidence="3" key="1">
    <citation type="submission" date="2023-10" db="EMBL/GenBank/DDBJ databases">
        <authorList>
            <person name="Chen Y."/>
            <person name="Shah S."/>
            <person name="Dougan E. K."/>
            <person name="Thang M."/>
            <person name="Chan C."/>
        </authorList>
    </citation>
    <scope>NUCLEOTIDE SEQUENCE [LARGE SCALE GENOMIC DNA]</scope>
</reference>
<protein>
    <submittedName>
        <fullName evidence="3">Uncharacterized protein</fullName>
    </submittedName>
</protein>
<dbReference type="EMBL" id="CAUYUJ010019106">
    <property type="protein sequence ID" value="CAK0888634.1"/>
    <property type="molecule type" value="Genomic_DNA"/>
</dbReference>
<feature type="region of interest" description="Disordered" evidence="1">
    <location>
        <begin position="62"/>
        <end position="83"/>
    </location>
</feature>
<feature type="region of interest" description="Disordered" evidence="1">
    <location>
        <begin position="113"/>
        <end position="132"/>
    </location>
</feature>
<keyword evidence="2" id="KW-0732">Signal</keyword>
<organism evidence="3 4">
    <name type="scientific">Prorocentrum cordatum</name>
    <dbReference type="NCBI Taxonomy" id="2364126"/>
    <lineage>
        <taxon>Eukaryota</taxon>
        <taxon>Sar</taxon>
        <taxon>Alveolata</taxon>
        <taxon>Dinophyceae</taxon>
        <taxon>Prorocentrales</taxon>
        <taxon>Prorocentraceae</taxon>
        <taxon>Prorocentrum</taxon>
    </lineage>
</organism>
<evidence type="ECO:0000256" key="2">
    <source>
        <dbReference type="SAM" id="SignalP"/>
    </source>
</evidence>
<evidence type="ECO:0000313" key="3">
    <source>
        <dbReference type="EMBL" id="CAK0888634.1"/>
    </source>
</evidence>
<dbReference type="Proteomes" id="UP001189429">
    <property type="component" value="Unassembled WGS sequence"/>
</dbReference>
<evidence type="ECO:0000256" key="1">
    <source>
        <dbReference type="SAM" id="MobiDB-lite"/>
    </source>
</evidence>
<sequence>MWAMAGFLTGAWLTALAFARTDDCWGNDNCDAKDDEQALLQRTHQTILQHKSGQTCTALRRRSTATTAGTAARTSATSRATPSAMWAEAAAAPRFPPPRVPLETRSAAALRQRSTATTAGTAARTSATSRATPSVMWGEAAAAPPEAFLGCQEGFLAAFLVAHLVAFLTGSTTVASFCQTIGTEVTESRSL</sequence>
<comment type="caution">
    <text evidence="3">The sequence shown here is derived from an EMBL/GenBank/DDBJ whole genome shotgun (WGS) entry which is preliminary data.</text>
</comment>
<accession>A0ABN9WPM9</accession>
<feature type="chain" id="PRO_5047436948" evidence="2">
    <location>
        <begin position="20"/>
        <end position="191"/>
    </location>
</feature>
<feature type="compositionally biased region" description="Low complexity" evidence="1">
    <location>
        <begin position="64"/>
        <end position="83"/>
    </location>
</feature>
<feature type="signal peptide" evidence="2">
    <location>
        <begin position="1"/>
        <end position="19"/>
    </location>
</feature>
<keyword evidence="4" id="KW-1185">Reference proteome</keyword>
<proteinExistence type="predicted"/>